<dbReference type="EMBL" id="AJ557546">
    <property type="protein sequence ID" value="CAD89766.1"/>
    <property type="molecule type" value="Genomic_DNA"/>
</dbReference>
<protein>
    <recommendedName>
        <fullName evidence="3">LGFP repeat-containing protein</fullName>
    </recommendedName>
</protein>
<dbReference type="Pfam" id="PF08310">
    <property type="entry name" value="LGFP"/>
    <property type="match status" value="4"/>
</dbReference>
<dbReference type="PROSITE" id="PS51257">
    <property type="entry name" value="PROKAR_LIPOPROTEIN"/>
    <property type="match status" value="1"/>
</dbReference>
<feature type="signal peptide" evidence="1">
    <location>
        <begin position="1"/>
        <end position="27"/>
    </location>
</feature>
<reference evidence="2" key="1">
    <citation type="journal article" date="2003" name="Chem. Biol.">
        <title>Melithiazol biosynthesis: further insights into myxobacterial PKS/NRPS systems and evidence for a new subclass of methyl transferases.</title>
        <authorList>
            <person name="Weinig S."/>
            <person name="Hecht H.J."/>
            <person name="Mahmud T."/>
            <person name="Muller R."/>
        </authorList>
    </citation>
    <scope>NUCLEOTIDE SEQUENCE</scope>
</reference>
<keyword evidence="1" id="KW-0732">Signal</keyword>
<feature type="chain" id="PRO_5004283250" description="LGFP repeat-containing protein" evidence="1">
    <location>
        <begin position="28"/>
        <end position="478"/>
    </location>
</feature>
<evidence type="ECO:0000256" key="1">
    <source>
        <dbReference type="SAM" id="SignalP"/>
    </source>
</evidence>
<evidence type="ECO:0000313" key="2">
    <source>
        <dbReference type="EMBL" id="CAD89766.1"/>
    </source>
</evidence>
<evidence type="ECO:0008006" key="3">
    <source>
        <dbReference type="Google" id="ProtNLM"/>
    </source>
</evidence>
<proteinExistence type="predicted"/>
<sequence>MPRMNVRATLRSLAVTLCATLLSTACGGPEEQEFPEDPRSPEVIAMDSALGSLDMHNLMSNTDIAGYQTVTPDQVQSFLVSKGSFLAGYRDPAFGNKTAATLIVERATAYTINPVYILARIETESGLIRSGKSTNLAKATGCGCPDGSGCDAAYTGFGKQVECSAKVFRNYLRDLEAGRTTVSGWKAGVSKNTLDPCTVRPANNATAALYTYTPWVGAYASQCGTSRWGGSSLVALLYREFRDSRNWGGPCVVGGDILTRYNQIGGAGGVLGPCTTNELPTPDGVGRFNHFQNGSIYWTPETGAWEVHGLIRARWESLGWETSALGYPITGEKPTPDGVGRFNHFKKGTTLGSIYWTPETGAWEVHGLIRAKWESLGWETSVLGYPTTNEMTTPDGVGRYNHFKKGTTLGSIYWTPATGAHEVHGRIRDKWAELGWERGALGYPVSDEYAVSEGRESEFQKGFLTFNAATGAVSVRMK</sequence>
<organism evidence="2">
    <name type="scientific">Melittangium lichenicola</name>
    <dbReference type="NCBI Taxonomy" id="45"/>
    <lineage>
        <taxon>Bacteria</taxon>
        <taxon>Pseudomonadati</taxon>
        <taxon>Myxococcota</taxon>
        <taxon>Myxococcia</taxon>
        <taxon>Myxococcales</taxon>
        <taxon>Cystobacterineae</taxon>
        <taxon>Archangiaceae</taxon>
        <taxon>Melittangium</taxon>
    </lineage>
</organism>
<name>Q70PA5_9BACT</name>
<dbReference type="InterPro" id="IPR013207">
    <property type="entry name" value="LGFP"/>
</dbReference>
<dbReference type="AlphaFoldDB" id="Q70PA5"/>
<accession>Q70PA5</accession>